<name>A0AAV5W7X6_9BILA</name>
<dbReference type="Gene3D" id="2.60.40.3330">
    <property type="match status" value="1"/>
</dbReference>
<organism evidence="2 3">
    <name type="scientific">Pristionchus fissidentatus</name>
    <dbReference type="NCBI Taxonomy" id="1538716"/>
    <lineage>
        <taxon>Eukaryota</taxon>
        <taxon>Metazoa</taxon>
        <taxon>Ecdysozoa</taxon>
        <taxon>Nematoda</taxon>
        <taxon>Chromadorea</taxon>
        <taxon>Rhabditida</taxon>
        <taxon>Rhabditina</taxon>
        <taxon>Diplogasteromorpha</taxon>
        <taxon>Diplogasteroidea</taxon>
        <taxon>Neodiplogasteridae</taxon>
        <taxon>Pristionchus</taxon>
    </lineage>
</organism>
<keyword evidence="1" id="KW-0732">Signal</keyword>
<dbReference type="EMBL" id="BTSY01000005">
    <property type="protein sequence ID" value="GMT26548.1"/>
    <property type="molecule type" value="Genomic_DNA"/>
</dbReference>
<evidence type="ECO:0000256" key="1">
    <source>
        <dbReference type="SAM" id="SignalP"/>
    </source>
</evidence>
<feature type="non-terminal residue" evidence="2">
    <location>
        <position position="1"/>
    </location>
</feature>
<evidence type="ECO:0000313" key="2">
    <source>
        <dbReference type="EMBL" id="GMT26548.1"/>
    </source>
</evidence>
<dbReference type="InterPro" id="IPR038479">
    <property type="entry name" value="Transthyretin-like_sf"/>
</dbReference>
<feature type="chain" id="PRO_5043338543" evidence="1">
    <location>
        <begin position="24"/>
        <end position="137"/>
    </location>
</feature>
<proteinExistence type="predicted"/>
<protein>
    <submittedName>
        <fullName evidence="2">Uncharacterized protein</fullName>
    </submittedName>
</protein>
<gene>
    <name evidence="2" type="ORF">PFISCL1PPCAC_17845</name>
</gene>
<accession>A0AAV5W7X6</accession>
<sequence length="137" mass="15134">LNQMAKFLLLFLLLISTFNQGHCGHARTVTVRGDISCIDANQASRPMPKGTVNLMEMDGTPPGGSFWKNFQDTDDIKNTTNLLNFGKFEISGDENEDSYDVKCYMGVKTCEGTYEGFSCIGGLTPGRGYLPRETYTP</sequence>
<keyword evidence="3" id="KW-1185">Reference proteome</keyword>
<dbReference type="AlphaFoldDB" id="A0AAV5W7X6"/>
<feature type="signal peptide" evidence="1">
    <location>
        <begin position="1"/>
        <end position="23"/>
    </location>
</feature>
<comment type="caution">
    <text evidence="2">The sequence shown here is derived from an EMBL/GenBank/DDBJ whole genome shotgun (WGS) entry which is preliminary data.</text>
</comment>
<dbReference type="Proteomes" id="UP001432322">
    <property type="component" value="Unassembled WGS sequence"/>
</dbReference>
<evidence type="ECO:0000313" key="3">
    <source>
        <dbReference type="Proteomes" id="UP001432322"/>
    </source>
</evidence>
<reference evidence="2" key="1">
    <citation type="submission" date="2023-10" db="EMBL/GenBank/DDBJ databases">
        <title>Genome assembly of Pristionchus species.</title>
        <authorList>
            <person name="Yoshida K."/>
            <person name="Sommer R.J."/>
        </authorList>
    </citation>
    <scope>NUCLEOTIDE SEQUENCE</scope>
    <source>
        <strain evidence="2">RS5133</strain>
    </source>
</reference>